<dbReference type="InterPro" id="IPR036291">
    <property type="entry name" value="NAD(P)-bd_dom_sf"/>
</dbReference>
<dbReference type="Pfam" id="PF02826">
    <property type="entry name" value="2-Hacid_dh_C"/>
    <property type="match status" value="1"/>
</dbReference>
<dbReference type="InterPro" id="IPR006139">
    <property type="entry name" value="D-isomer_2_OHA_DH_cat_dom"/>
</dbReference>
<dbReference type="Gene3D" id="3.40.50.720">
    <property type="entry name" value="NAD(P)-binding Rossmann-like Domain"/>
    <property type="match status" value="2"/>
</dbReference>
<evidence type="ECO:0000313" key="8">
    <source>
        <dbReference type="Proteomes" id="UP001165393"/>
    </source>
</evidence>
<dbReference type="PANTHER" id="PTHR42789">
    <property type="entry name" value="D-ISOMER SPECIFIC 2-HYDROXYACID DEHYDROGENASE FAMILY PROTEIN (AFU_ORTHOLOGUE AFUA_6G10090)"/>
    <property type="match status" value="1"/>
</dbReference>
<evidence type="ECO:0000256" key="2">
    <source>
        <dbReference type="ARBA" id="ARBA00023002"/>
    </source>
</evidence>
<comment type="caution">
    <text evidence="7">The sequence shown here is derived from an EMBL/GenBank/DDBJ whole genome shotgun (WGS) entry which is preliminary data.</text>
</comment>
<dbReference type="InterPro" id="IPR050857">
    <property type="entry name" value="D-2-hydroxyacid_DH"/>
</dbReference>
<dbReference type="InterPro" id="IPR006140">
    <property type="entry name" value="D-isomer_DH_NAD-bd"/>
</dbReference>
<evidence type="ECO:0000259" key="5">
    <source>
        <dbReference type="Pfam" id="PF00389"/>
    </source>
</evidence>
<dbReference type="GO" id="GO:0051287">
    <property type="term" value="F:NAD binding"/>
    <property type="evidence" value="ECO:0007669"/>
    <property type="project" value="InterPro"/>
</dbReference>
<dbReference type="CDD" id="cd05299">
    <property type="entry name" value="CtBP_dh"/>
    <property type="match status" value="1"/>
</dbReference>
<dbReference type="GO" id="GO:0016616">
    <property type="term" value="F:oxidoreductase activity, acting on the CH-OH group of donors, NAD or NADP as acceptor"/>
    <property type="evidence" value="ECO:0007669"/>
    <property type="project" value="InterPro"/>
</dbReference>
<keyword evidence="8" id="KW-1185">Reference proteome</keyword>
<protein>
    <submittedName>
        <fullName evidence="7">C-terminal binding protein</fullName>
    </submittedName>
</protein>
<dbReference type="SUPFAM" id="SSF52283">
    <property type="entry name" value="Formate/glycerate dehydrogenase catalytic domain-like"/>
    <property type="match status" value="1"/>
</dbReference>
<sequence length="315" mass="34734">MKVVITDCNFESFDQEKTVCKQHGFELQLHQCSTPAEVISVAQSADALLVQYAPITREVLQRLCHCKVVVRYGIGVDSIDIEAAKELGIAVCNVPDYGIDEVADHAAALALSLGRQLPYFDHKIRQQQWPAGTPTPLMSFSDMTFAIVGAGRIGQALVQRMRPFGFKFVAYDPFVSANDLAHIGIKKLELDELFATADVVSLHLPLIEATHHVINAQRLKQMKSNAALINTSRGGLVDTQALAMALEKGEIAFAGIDVFESEPMEQSHPLRRCTNAILTPHIAYYSVASVVRLQRYAIEDVARCLLGEDLRCRVC</sequence>
<comment type="similarity">
    <text evidence="1 4">Belongs to the D-isomer specific 2-hydroxyacid dehydrogenase family.</text>
</comment>
<evidence type="ECO:0000256" key="1">
    <source>
        <dbReference type="ARBA" id="ARBA00005854"/>
    </source>
</evidence>
<dbReference type="SUPFAM" id="SSF51735">
    <property type="entry name" value="NAD(P)-binding Rossmann-fold domains"/>
    <property type="match status" value="1"/>
</dbReference>
<accession>A0AA41W9R3</accession>
<keyword evidence="2 4" id="KW-0560">Oxidoreductase</keyword>
<organism evidence="7 8">
    <name type="scientific">Echinimonas agarilytica</name>
    <dbReference type="NCBI Taxonomy" id="1215918"/>
    <lineage>
        <taxon>Bacteria</taxon>
        <taxon>Pseudomonadati</taxon>
        <taxon>Pseudomonadota</taxon>
        <taxon>Gammaproteobacteria</taxon>
        <taxon>Alteromonadales</taxon>
        <taxon>Echinimonadaceae</taxon>
        <taxon>Echinimonas</taxon>
    </lineage>
</organism>
<name>A0AA41W9R3_9GAMM</name>
<gene>
    <name evidence="7" type="ORF">NAF29_16455</name>
</gene>
<dbReference type="GO" id="GO:0003714">
    <property type="term" value="F:transcription corepressor activity"/>
    <property type="evidence" value="ECO:0007669"/>
    <property type="project" value="InterPro"/>
</dbReference>
<proteinExistence type="inferred from homology"/>
<reference evidence="7 8" key="1">
    <citation type="journal article" date="2013" name="Antonie Van Leeuwenhoek">
        <title>Echinimonas agarilytica gen. nov., sp. nov., a new gammaproteobacterium isolated from the sea urchin Strongylocentrotus intermedius.</title>
        <authorList>
            <person name="Nedashkovskaya O.I."/>
            <person name="Stenkova A.M."/>
            <person name="Zhukova N.V."/>
            <person name="Van Trappen S."/>
            <person name="Lee J.S."/>
            <person name="Kim S.B."/>
        </authorList>
    </citation>
    <scope>NUCLEOTIDE SEQUENCE [LARGE SCALE GENOMIC DNA]</scope>
    <source>
        <strain evidence="7 8">KMM 6351</strain>
    </source>
</reference>
<dbReference type="RefSeq" id="WP_251262724.1">
    <property type="nucleotide sequence ID" value="NZ_JAMQGP010000009.1"/>
</dbReference>
<dbReference type="PANTHER" id="PTHR42789:SF1">
    <property type="entry name" value="D-ISOMER SPECIFIC 2-HYDROXYACID DEHYDROGENASE FAMILY PROTEIN (AFU_ORTHOLOGUE AFUA_6G10090)"/>
    <property type="match status" value="1"/>
</dbReference>
<dbReference type="InterPro" id="IPR043322">
    <property type="entry name" value="CtBP"/>
</dbReference>
<dbReference type="AlphaFoldDB" id="A0AA41W9R3"/>
<evidence type="ECO:0000256" key="3">
    <source>
        <dbReference type="ARBA" id="ARBA00023027"/>
    </source>
</evidence>
<dbReference type="Proteomes" id="UP001165393">
    <property type="component" value="Unassembled WGS sequence"/>
</dbReference>
<feature type="domain" description="D-isomer specific 2-hydroxyacid dehydrogenase NAD-binding" evidence="6">
    <location>
        <begin position="108"/>
        <end position="283"/>
    </location>
</feature>
<evidence type="ECO:0000256" key="4">
    <source>
        <dbReference type="RuleBase" id="RU003719"/>
    </source>
</evidence>
<dbReference type="EMBL" id="JAMQGP010000009">
    <property type="protein sequence ID" value="MCM2681241.1"/>
    <property type="molecule type" value="Genomic_DNA"/>
</dbReference>
<dbReference type="Pfam" id="PF00389">
    <property type="entry name" value="2-Hacid_dh"/>
    <property type="match status" value="1"/>
</dbReference>
<dbReference type="FunFam" id="3.40.50.720:FF:000203">
    <property type="entry name" value="D-3-phosphoglycerate dehydrogenase (SerA)"/>
    <property type="match status" value="1"/>
</dbReference>
<evidence type="ECO:0000313" key="7">
    <source>
        <dbReference type="EMBL" id="MCM2681241.1"/>
    </source>
</evidence>
<evidence type="ECO:0000259" key="6">
    <source>
        <dbReference type="Pfam" id="PF02826"/>
    </source>
</evidence>
<dbReference type="InterPro" id="IPR029753">
    <property type="entry name" value="D-isomer_DH_CS"/>
</dbReference>
<keyword evidence="3" id="KW-0520">NAD</keyword>
<dbReference type="PROSITE" id="PS00670">
    <property type="entry name" value="D_2_HYDROXYACID_DH_2"/>
    <property type="match status" value="1"/>
</dbReference>
<feature type="domain" description="D-isomer specific 2-hydroxyacid dehydrogenase catalytic" evidence="5">
    <location>
        <begin position="14"/>
        <end position="311"/>
    </location>
</feature>